<dbReference type="InterPro" id="IPR024185">
    <property type="entry name" value="FTHF_cligase-like_sf"/>
</dbReference>
<reference evidence="2 3" key="1">
    <citation type="submission" date="2018-11" db="EMBL/GenBank/DDBJ databases">
        <title>Schleiferia aggregans sp. nov., a moderately thermophilic heterotrophic bacterium isolated from microbial mats at a terrestrial hot spring.</title>
        <authorList>
            <person name="Iino T."/>
            <person name="Ohkuma M."/>
            <person name="Haruta S."/>
        </authorList>
    </citation>
    <scope>NUCLEOTIDE SEQUENCE [LARGE SCALE GENOMIC DNA]</scope>
    <source>
        <strain evidence="2 3">LA</strain>
    </source>
</reference>
<feature type="domain" description="LUD" evidence="1">
    <location>
        <begin position="102"/>
        <end position="180"/>
    </location>
</feature>
<dbReference type="OrthoDB" id="1425114at2"/>
<dbReference type="AlphaFoldDB" id="A0A401XJE6"/>
<keyword evidence="3" id="KW-1185">Reference proteome</keyword>
<dbReference type="Gene3D" id="3.40.50.10420">
    <property type="entry name" value="NagB/RpiA/CoA transferase-like"/>
    <property type="match status" value="1"/>
</dbReference>
<gene>
    <name evidence="2" type="ORF">JCM31826_06020</name>
</gene>
<name>A0A401XJE6_9FLAO</name>
<evidence type="ECO:0000259" key="1">
    <source>
        <dbReference type="Pfam" id="PF02589"/>
    </source>
</evidence>
<dbReference type="RefSeq" id="WP_124397181.1">
    <property type="nucleotide sequence ID" value="NZ_BHZE01000004.1"/>
</dbReference>
<organism evidence="2 3">
    <name type="scientific">Thermaurantimonas aggregans</name>
    <dbReference type="NCBI Taxonomy" id="2173829"/>
    <lineage>
        <taxon>Bacteria</taxon>
        <taxon>Pseudomonadati</taxon>
        <taxon>Bacteroidota</taxon>
        <taxon>Flavobacteriia</taxon>
        <taxon>Flavobacteriales</taxon>
        <taxon>Schleiferiaceae</taxon>
        <taxon>Thermaurantimonas</taxon>
    </lineage>
</organism>
<proteinExistence type="predicted"/>
<dbReference type="InterPro" id="IPR037171">
    <property type="entry name" value="NagB/RpiA_transferase-like"/>
</dbReference>
<comment type="caution">
    <text evidence="2">The sequence shown here is derived from an EMBL/GenBank/DDBJ whole genome shotgun (WGS) entry which is preliminary data.</text>
</comment>
<evidence type="ECO:0000313" key="3">
    <source>
        <dbReference type="Proteomes" id="UP000286715"/>
    </source>
</evidence>
<dbReference type="Pfam" id="PF02589">
    <property type="entry name" value="LUD_dom"/>
    <property type="match status" value="1"/>
</dbReference>
<dbReference type="EMBL" id="BHZE01000004">
    <property type="protein sequence ID" value="GCD77120.1"/>
    <property type="molecule type" value="Genomic_DNA"/>
</dbReference>
<dbReference type="InterPro" id="IPR003741">
    <property type="entry name" value="LUD_dom"/>
</dbReference>
<sequence length="202" mass="22056">MAQSSLFSKIFSSLRPKASEKTSEASASPKPAINPEHLEAIFADRFVTAGGKFIFCEHRDEVIKTLQDIFAEEQIETLSCNDPLLQTLVREAGILQPTDLSKNADAAFITCELLIASNGGIMVTANQTYHIKIQNLPNTIIVLGNTSQIIDKLNNALTHIKAKYPPKEIPSMITTLKGPKGDGLEDPNSAFSTKNIYLLLTV</sequence>
<dbReference type="Proteomes" id="UP000286715">
    <property type="component" value="Unassembled WGS sequence"/>
</dbReference>
<accession>A0A401XJE6</accession>
<protein>
    <recommendedName>
        <fullName evidence="1">LUD domain-containing protein</fullName>
    </recommendedName>
</protein>
<evidence type="ECO:0000313" key="2">
    <source>
        <dbReference type="EMBL" id="GCD77120.1"/>
    </source>
</evidence>
<dbReference type="SUPFAM" id="SSF100950">
    <property type="entry name" value="NagB/RpiA/CoA transferase-like"/>
    <property type="match status" value="1"/>
</dbReference>